<feature type="domain" description="Alanine dehydrogenase/pyridine nucleotide transhydrogenase N-terminal" evidence="7">
    <location>
        <begin position="4"/>
        <end position="137"/>
    </location>
</feature>
<evidence type="ECO:0000313" key="8">
    <source>
        <dbReference type="EMBL" id="GAA1209646.1"/>
    </source>
</evidence>
<evidence type="ECO:0000256" key="1">
    <source>
        <dbReference type="ARBA" id="ARBA00005206"/>
    </source>
</evidence>
<organism evidence="8 9">
    <name type="scientific">Prauserella alba</name>
    <dbReference type="NCBI Taxonomy" id="176898"/>
    <lineage>
        <taxon>Bacteria</taxon>
        <taxon>Bacillati</taxon>
        <taxon>Actinomycetota</taxon>
        <taxon>Actinomycetes</taxon>
        <taxon>Pseudonocardiales</taxon>
        <taxon>Pseudonocardiaceae</taxon>
        <taxon>Prauserella</taxon>
    </lineage>
</organism>
<dbReference type="NCBIfam" id="TIGR00518">
    <property type="entry name" value="alaDH"/>
    <property type="match status" value="1"/>
</dbReference>
<dbReference type="InterPro" id="IPR007698">
    <property type="entry name" value="AlaDH/PNT_NAD(H)-bd"/>
</dbReference>
<dbReference type="Pfam" id="PF05222">
    <property type="entry name" value="AlaDh_PNT_N"/>
    <property type="match status" value="1"/>
</dbReference>
<comment type="function">
    <text evidence="5">Catalyzes the reversible reductive amination of pyruvate to L-alanine.</text>
</comment>
<evidence type="ECO:0000313" key="9">
    <source>
        <dbReference type="Proteomes" id="UP001500467"/>
    </source>
</evidence>
<name>A0ABN1VHU6_9PSEU</name>
<dbReference type="EC" id="1.4.1.1" evidence="3 5"/>
<feature type="domain" description="Alanine dehydrogenase/pyridine nucleotide transhydrogenase NAD(H)-binding" evidence="6">
    <location>
        <begin position="149"/>
        <end position="297"/>
    </location>
</feature>
<comment type="catalytic activity">
    <reaction evidence="5">
        <text>L-alanine + NAD(+) + H2O = pyruvate + NH4(+) + NADH + H(+)</text>
        <dbReference type="Rhea" id="RHEA:18405"/>
        <dbReference type="ChEBI" id="CHEBI:15361"/>
        <dbReference type="ChEBI" id="CHEBI:15377"/>
        <dbReference type="ChEBI" id="CHEBI:15378"/>
        <dbReference type="ChEBI" id="CHEBI:28938"/>
        <dbReference type="ChEBI" id="CHEBI:57540"/>
        <dbReference type="ChEBI" id="CHEBI:57945"/>
        <dbReference type="ChEBI" id="CHEBI:57972"/>
        <dbReference type="EC" id="1.4.1.1"/>
    </reaction>
</comment>
<dbReference type="Proteomes" id="UP001500467">
    <property type="component" value="Unassembled WGS sequence"/>
</dbReference>
<comment type="caution">
    <text evidence="8">The sequence shown here is derived from an EMBL/GenBank/DDBJ whole genome shotgun (WGS) entry which is preliminary data.</text>
</comment>
<evidence type="ECO:0000256" key="3">
    <source>
        <dbReference type="ARBA" id="ARBA00012897"/>
    </source>
</evidence>
<accession>A0ABN1VHU6</accession>
<dbReference type="InterPro" id="IPR008141">
    <property type="entry name" value="Ala_DH"/>
</dbReference>
<dbReference type="SMART" id="SM01003">
    <property type="entry name" value="AlaDh_PNT_N"/>
    <property type="match status" value="1"/>
</dbReference>
<comment type="pathway">
    <text evidence="1 5">Amino-acid degradation; L-alanine degradation via dehydrogenase pathway; NH(3) and pyruvate from L-alanine: step 1/1.</text>
</comment>
<gene>
    <name evidence="8" type="primary">ald_1</name>
    <name evidence="8" type="ORF">GCM10009675_32500</name>
</gene>
<evidence type="ECO:0000256" key="5">
    <source>
        <dbReference type="PIRNR" id="PIRNR000183"/>
    </source>
</evidence>
<dbReference type="CDD" id="cd05305">
    <property type="entry name" value="L-AlaDH"/>
    <property type="match status" value="1"/>
</dbReference>
<dbReference type="PANTHER" id="PTHR42795:SF1">
    <property type="entry name" value="ALANINE DEHYDROGENASE"/>
    <property type="match status" value="1"/>
</dbReference>
<keyword evidence="5" id="KW-0520">NAD</keyword>
<dbReference type="InterPro" id="IPR036291">
    <property type="entry name" value="NAD(P)-bd_dom_sf"/>
</dbReference>
<reference evidence="8 9" key="1">
    <citation type="journal article" date="2019" name="Int. J. Syst. Evol. Microbiol.">
        <title>The Global Catalogue of Microorganisms (GCM) 10K type strain sequencing project: providing services to taxonomists for standard genome sequencing and annotation.</title>
        <authorList>
            <consortium name="The Broad Institute Genomics Platform"/>
            <consortium name="The Broad Institute Genome Sequencing Center for Infectious Disease"/>
            <person name="Wu L."/>
            <person name="Ma J."/>
        </authorList>
    </citation>
    <scope>NUCLEOTIDE SEQUENCE [LARGE SCALE GENOMIC DNA]</scope>
    <source>
        <strain evidence="8 9">JCM 13022</strain>
    </source>
</reference>
<dbReference type="EMBL" id="BAAALM010000012">
    <property type="protein sequence ID" value="GAA1209646.1"/>
    <property type="molecule type" value="Genomic_DNA"/>
</dbReference>
<dbReference type="InterPro" id="IPR007886">
    <property type="entry name" value="AlaDH/PNT_N"/>
</dbReference>
<dbReference type="PIRSF" id="PIRSF000183">
    <property type="entry name" value="Alanine_dh"/>
    <property type="match status" value="1"/>
</dbReference>
<dbReference type="Gene3D" id="3.40.50.720">
    <property type="entry name" value="NAD(P)-binding Rossmann-like Domain"/>
    <property type="match status" value="2"/>
</dbReference>
<dbReference type="RefSeq" id="WP_253859268.1">
    <property type="nucleotide sequence ID" value="NZ_BAAALM010000012.1"/>
</dbReference>
<dbReference type="SUPFAM" id="SSF51735">
    <property type="entry name" value="NAD(P)-binding Rossmann-fold domains"/>
    <property type="match status" value="1"/>
</dbReference>
<evidence type="ECO:0000256" key="2">
    <source>
        <dbReference type="ARBA" id="ARBA00005689"/>
    </source>
</evidence>
<evidence type="ECO:0000259" key="6">
    <source>
        <dbReference type="SMART" id="SM01002"/>
    </source>
</evidence>
<evidence type="ECO:0000256" key="4">
    <source>
        <dbReference type="ARBA" id="ARBA00023002"/>
    </source>
</evidence>
<protein>
    <recommendedName>
        <fullName evidence="3 5">Alanine dehydrogenase</fullName>
        <ecNumber evidence="3 5">1.4.1.1</ecNumber>
    </recommendedName>
</protein>
<dbReference type="SUPFAM" id="SSF52283">
    <property type="entry name" value="Formate/glycerate dehydrogenase catalytic domain-like"/>
    <property type="match status" value="1"/>
</dbReference>
<keyword evidence="4 5" id="KW-0560">Oxidoreductase</keyword>
<dbReference type="Pfam" id="PF01262">
    <property type="entry name" value="AlaDh_PNT_C"/>
    <property type="match status" value="1"/>
</dbReference>
<keyword evidence="9" id="KW-1185">Reference proteome</keyword>
<dbReference type="PANTHER" id="PTHR42795">
    <property type="entry name" value="ALANINE DEHYDROGENASE"/>
    <property type="match status" value="1"/>
</dbReference>
<evidence type="ECO:0000259" key="7">
    <source>
        <dbReference type="SMART" id="SM01003"/>
    </source>
</evidence>
<sequence>MKIGVPRELKNHEYRVAATPAGVYELTSYGHEVVVERGAGAGSSISDDDYAAAGAKVLESADDVWAQAELVLKVKEPIAEEYDRMRRGQVLFTYLHLAASERCTQALLDSGVTGVAYETVQRPDGSLPLLFPMSEVAGRLAPFVGAQCQMRVNGGRGTLLGGVSGVSPARVAVLGAGVAGMNAVAVAAGAWADVELLDKNVDKLRAADRMYQGRIRTTTSNSYEIQRAVTEADLVIGAVLVPGAKAPKLVTNELVSRMKSGSVLVDISVDQGGCMEDSRPTTHDEPTFQVHDSVFYCVANMPGSVPNTSTHALTNVTLPYVVEIANRGLSEAVRARPELSGGINTVDGHVTNESVAEAFGMGCIPAEQLLT</sequence>
<comment type="similarity">
    <text evidence="2 5">Belongs to the AlaDH/PNT family.</text>
</comment>
<dbReference type="SMART" id="SM01002">
    <property type="entry name" value="AlaDh_PNT_C"/>
    <property type="match status" value="1"/>
</dbReference>
<proteinExistence type="inferred from homology"/>